<reference evidence="2" key="1">
    <citation type="submission" date="2012-11" db="EMBL/GenBank/DDBJ databases">
        <authorList>
            <person name="Lucero-Rivera Y.E."/>
            <person name="Tovar-Ramirez D."/>
        </authorList>
    </citation>
    <scope>NUCLEOTIDE SEQUENCE [LARGE SCALE GENOMIC DNA]</scope>
    <source>
        <strain evidence="2">Araruama</strain>
    </source>
</reference>
<name>A0A1V1PG85_9BACT</name>
<organism evidence="1 2">
    <name type="scientific">Candidatus Magnetoglobus multicellularis str. Araruama</name>
    <dbReference type="NCBI Taxonomy" id="890399"/>
    <lineage>
        <taxon>Bacteria</taxon>
        <taxon>Pseudomonadati</taxon>
        <taxon>Thermodesulfobacteriota</taxon>
        <taxon>Desulfobacteria</taxon>
        <taxon>Desulfobacterales</taxon>
        <taxon>Desulfobacteraceae</taxon>
        <taxon>Candidatus Magnetoglobus</taxon>
    </lineage>
</organism>
<dbReference type="AlphaFoldDB" id="A0A1V1PG85"/>
<gene>
    <name evidence="1" type="ORF">OMM_00690</name>
</gene>
<dbReference type="EMBL" id="ATBP01000038">
    <property type="protein sequence ID" value="ETR73796.1"/>
    <property type="molecule type" value="Genomic_DNA"/>
</dbReference>
<proteinExistence type="predicted"/>
<sequence>MIKMLNLFGKIKNIVWIFLLWVLACTPLLENRTIEMTSLPENTEQTINLMSDIFQMARMKALTTSSDTAFKIQSLDDIDLLSLKASISCKNPIIYNYHFAFKPGDTYLIDQNKEHRIAALISWSALMKQLPDAKFPVFLAYPKDGYRLGAKPLRLRWVTYDEIQNLKNKKIPISIDQWSWLRREPLYNQLNMLITQLIED</sequence>
<accession>A0A1V1PG85</accession>
<evidence type="ECO:0008006" key="3">
    <source>
        <dbReference type="Google" id="ProtNLM"/>
    </source>
</evidence>
<dbReference type="PROSITE" id="PS51257">
    <property type="entry name" value="PROKAR_LIPOPROTEIN"/>
    <property type="match status" value="1"/>
</dbReference>
<evidence type="ECO:0000313" key="2">
    <source>
        <dbReference type="Proteomes" id="UP000189670"/>
    </source>
</evidence>
<protein>
    <recommendedName>
        <fullName evidence="3">Lipoprotein</fullName>
    </recommendedName>
</protein>
<comment type="caution">
    <text evidence="1">The sequence shown here is derived from an EMBL/GenBank/DDBJ whole genome shotgun (WGS) entry which is preliminary data.</text>
</comment>
<evidence type="ECO:0000313" key="1">
    <source>
        <dbReference type="EMBL" id="ETR73796.1"/>
    </source>
</evidence>
<dbReference type="Proteomes" id="UP000189670">
    <property type="component" value="Unassembled WGS sequence"/>
</dbReference>